<protein>
    <submittedName>
        <fullName evidence="7">Membrane protein</fullName>
    </submittedName>
</protein>
<evidence type="ECO:0000256" key="1">
    <source>
        <dbReference type="ARBA" id="ARBA00004651"/>
    </source>
</evidence>
<comment type="caution">
    <text evidence="7">The sequence shown here is derived from an EMBL/GenBank/DDBJ whole genome shotgun (WGS) entry which is preliminary data.</text>
</comment>
<feature type="transmembrane region" description="Helical" evidence="6">
    <location>
        <begin position="192"/>
        <end position="214"/>
    </location>
</feature>
<dbReference type="Proteomes" id="UP000580910">
    <property type="component" value="Unassembled WGS sequence"/>
</dbReference>
<sequence length="352" mass="37523">MASLKERATARLAELRRRRPSVDHAVRMQQHYGAVKAGQQAGAVTYFGFLSFFPILALAVFVVGYVSWVYPAANHNLRDAIESVLPGLIGDQKGQISLANIRTFSGWAGLVGVLGVLYSGLGWVSALRDALTVVFELPAKQQPGFVRGKARDLLTLVAIGLVLLVTVAVAGFARGFSGNLLDWLGLGTELGWLVGLVTVVLGLAANTLLFFLMFKLLAEPPTPSRSLWRGALLGAVLFEVLKQASQYLLASTKGQPAFQAFGIALILLVWINYFSRVVLYAAAFAHTTPEARAQRVADPAEPVQGPPSPPVTVDHVPQEATMAAPGRSWVGPFAAGSVTALGLVAALRKKDS</sequence>
<evidence type="ECO:0000256" key="4">
    <source>
        <dbReference type="ARBA" id="ARBA00022989"/>
    </source>
</evidence>
<dbReference type="InterPro" id="IPR017039">
    <property type="entry name" value="Virul_fac_BrkB"/>
</dbReference>
<proteinExistence type="predicted"/>
<evidence type="ECO:0000256" key="6">
    <source>
        <dbReference type="SAM" id="Phobius"/>
    </source>
</evidence>
<keyword evidence="5 6" id="KW-0472">Membrane</keyword>
<dbReference type="GO" id="GO:0005886">
    <property type="term" value="C:plasma membrane"/>
    <property type="evidence" value="ECO:0007669"/>
    <property type="project" value="UniProtKB-SubCell"/>
</dbReference>
<evidence type="ECO:0000256" key="5">
    <source>
        <dbReference type="ARBA" id="ARBA00023136"/>
    </source>
</evidence>
<dbReference type="PANTHER" id="PTHR30213:SF1">
    <property type="entry name" value="INNER MEMBRANE PROTEIN YHJD"/>
    <property type="match status" value="1"/>
</dbReference>
<dbReference type="RefSeq" id="WP_182536555.1">
    <property type="nucleotide sequence ID" value="NZ_JACGXA010000001.1"/>
</dbReference>
<evidence type="ECO:0000313" key="7">
    <source>
        <dbReference type="EMBL" id="MBA8802234.1"/>
    </source>
</evidence>
<evidence type="ECO:0000256" key="3">
    <source>
        <dbReference type="ARBA" id="ARBA00022692"/>
    </source>
</evidence>
<keyword evidence="2" id="KW-1003">Cell membrane</keyword>
<keyword evidence="4 6" id="KW-1133">Transmembrane helix</keyword>
<keyword evidence="3 6" id="KW-0812">Transmembrane</keyword>
<feature type="transmembrane region" description="Helical" evidence="6">
    <location>
        <begin position="107"/>
        <end position="131"/>
    </location>
</feature>
<feature type="transmembrane region" description="Helical" evidence="6">
    <location>
        <begin position="46"/>
        <end position="68"/>
    </location>
</feature>
<name>A0A7W3IX92_9ACTN</name>
<comment type="subcellular location">
    <subcellularLocation>
        <location evidence="1">Cell membrane</location>
        <topology evidence="1">Multi-pass membrane protein</topology>
    </subcellularLocation>
</comment>
<keyword evidence="8" id="KW-1185">Reference proteome</keyword>
<accession>A0A7W3IX92</accession>
<reference evidence="7 8" key="1">
    <citation type="submission" date="2020-07" db="EMBL/GenBank/DDBJ databases">
        <title>Sequencing the genomes of 1000 actinobacteria strains.</title>
        <authorList>
            <person name="Klenk H.-P."/>
        </authorList>
    </citation>
    <scope>NUCLEOTIDE SEQUENCE [LARGE SCALE GENOMIC DNA]</scope>
    <source>
        <strain evidence="7 8">DSM 21349</strain>
    </source>
</reference>
<feature type="transmembrane region" description="Helical" evidence="6">
    <location>
        <begin position="152"/>
        <end position="172"/>
    </location>
</feature>
<evidence type="ECO:0000313" key="8">
    <source>
        <dbReference type="Proteomes" id="UP000580910"/>
    </source>
</evidence>
<dbReference type="Pfam" id="PF03631">
    <property type="entry name" value="Virul_fac_BrkB"/>
    <property type="match status" value="1"/>
</dbReference>
<dbReference type="AlphaFoldDB" id="A0A7W3IX92"/>
<dbReference type="EMBL" id="JACGXA010000001">
    <property type="protein sequence ID" value="MBA8802234.1"/>
    <property type="molecule type" value="Genomic_DNA"/>
</dbReference>
<feature type="transmembrane region" description="Helical" evidence="6">
    <location>
        <begin position="257"/>
        <end position="274"/>
    </location>
</feature>
<gene>
    <name evidence="7" type="ORF">FB382_000525</name>
</gene>
<dbReference type="PIRSF" id="PIRSF035875">
    <property type="entry name" value="RNase_BN"/>
    <property type="match status" value="1"/>
</dbReference>
<organism evidence="7 8">
    <name type="scientific">Nocardioides ginsengisegetis</name>
    <dbReference type="NCBI Taxonomy" id="661491"/>
    <lineage>
        <taxon>Bacteria</taxon>
        <taxon>Bacillati</taxon>
        <taxon>Actinomycetota</taxon>
        <taxon>Actinomycetes</taxon>
        <taxon>Propionibacteriales</taxon>
        <taxon>Nocardioidaceae</taxon>
        <taxon>Nocardioides</taxon>
    </lineage>
</organism>
<dbReference type="PANTHER" id="PTHR30213">
    <property type="entry name" value="INNER MEMBRANE PROTEIN YHJD"/>
    <property type="match status" value="1"/>
</dbReference>
<evidence type="ECO:0000256" key="2">
    <source>
        <dbReference type="ARBA" id="ARBA00022475"/>
    </source>
</evidence>